<dbReference type="PANTHER" id="PTHR11735">
    <property type="entry name" value="TRNA N6-ADENOSINE THREONYLCARBAMOYLTRANSFERASE"/>
    <property type="match status" value="1"/>
</dbReference>
<dbReference type="EMBL" id="CAHP01000021">
    <property type="protein sequence ID" value="CCG41569.1"/>
    <property type="molecule type" value="Genomic_DNA"/>
</dbReference>
<dbReference type="Pfam" id="PF00814">
    <property type="entry name" value="TsaD"/>
    <property type="match status" value="1"/>
</dbReference>
<comment type="caution">
    <text evidence="2">The sequence shown here is derived from an EMBL/GenBank/DDBJ whole genome shotgun (WGS) entry which is preliminary data.</text>
</comment>
<dbReference type="InterPro" id="IPR022496">
    <property type="entry name" value="T6A_TsaB"/>
</dbReference>
<keyword evidence="2" id="KW-0378">Hydrolase</keyword>
<keyword evidence="3" id="KW-1185">Reference proteome</keyword>
<dbReference type="eggNOG" id="COG1214">
    <property type="taxonomic scope" value="Bacteria"/>
</dbReference>
<dbReference type="PANTHER" id="PTHR11735:SF11">
    <property type="entry name" value="TRNA THREONYLCARBAMOYLADENOSINE BIOSYNTHESIS PROTEIN TSAB"/>
    <property type="match status" value="1"/>
</dbReference>
<proteinExistence type="predicted"/>
<name>H8FT81_MAGML</name>
<dbReference type="Gene3D" id="3.30.420.40">
    <property type="match status" value="2"/>
</dbReference>
<dbReference type="SUPFAM" id="SSF53067">
    <property type="entry name" value="Actin-like ATPase domain"/>
    <property type="match status" value="2"/>
</dbReference>
<dbReference type="Proteomes" id="UP000004169">
    <property type="component" value="Unassembled WGS sequence"/>
</dbReference>
<evidence type="ECO:0000313" key="3">
    <source>
        <dbReference type="Proteomes" id="UP000004169"/>
    </source>
</evidence>
<dbReference type="EC" id="3.4.24.57" evidence="2"/>
<sequence>MIGRAQYSRLMNVLAIDTSTSACSAALLLRDGRVAAHRLTVMARGQSEALMPMVKAVLDEAGLTIAELDLLAVTVGPGAFTGLRIGLAAARGFALASGLPLAGVPTPLAVAAAIPEAERVGRTVVVALDSKRDHPWIQFFRSDLTPLGAVEALAPDEVSARLTGPVLVAGDAGARLLAVLPDAVAASSPGWPDAVFVARLGAELWREGRAWPPEPLYLRAPDVTLPGSKS</sequence>
<protein>
    <submittedName>
        <fullName evidence="2">Putative Glycoprotease family protein</fullName>
        <ecNumber evidence="2">3.4.24.57</ecNumber>
    </submittedName>
</protein>
<dbReference type="AlphaFoldDB" id="H8FT81"/>
<dbReference type="InterPro" id="IPR043129">
    <property type="entry name" value="ATPase_NBD"/>
</dbReference>
<dbReference type="CDD" id="cd24032">
    <property type="entry name" value="ASKHA_NBD_TsaB"/>
    <property type="match status" value="1"/>
</dbReference>
<keyword evidence="2" id="KW-0645">Protease</keyword>
<dbReference type="GO" id="GO:0004222">
    <property type="term" value="F:metalloendopeptidase activity"/>
    <property type="evidence" value="ECO:0007669"/>
    <property type="project" value="UniProtKB-EC"/>
</dbReference>
<dbReference type="GO" id="GO:0005829">
    <property type="term" value="C:cytosol"/>
    <property type="evidence" value="ECO:0007669"/>
    <property type="project" value="TreeGrafter"/>
</dbReference>
<evidence type="ECO:0000259" key="1">
    <source>
        <dbReference type="Pfam" id="PF00814"/>
    </source>
</evidence>
<reference evidence="2 3" key="1">
    <citation type="journal article" date="2012" name="J. Bacteriol.">
        <title>Draft Genome Sequence of the Purple Photosynthetic Bacterium Phaeospirillum molischianum DSM120, a Particularly Versatile Bacterium.</title>
        <authorList>
            <person name="Duquesne K."/>
            <person name="Prima V."/>
            <person name="Ji B."/>
            <person name="Rouy Z."/>
            <person name="Medigue C."/>
            <person name="Talla E."/>
            <person name="Sturgis J.N."/>
        </authorList>
    </citation>
    <scope>NUCLEOTIDE SEQUENCE [LARGE SCALE GENOMIC DNA]</scope>
    <source>
        <strain evidence="3">DSM120</strain>
    </source>
</reference>
<evidence type="ECO:0000313" key="2">
    <source>
        <dbReference type="EMBL" id="CCG41569.1"/>
    </source>
</evidence>
<gene>
    <name evidence="2" type="ORF">PHAMO_280103</name>
</gene>
<dbReference type="NCBIfam" id="TIGR03725">
    <property type="entry name" value="T6A_YeaZ"/>
    <property type="match status" value="1"/>
</dbReference>
<feature type="domain" description="Gcp-like" evidence="1">
    <location>
        <begin position="42"/>
        <end position="131"/>
    </location>
</feature>
<organism evidence="2 3">
    <name type="scientific">Magnetospirillum molischianum DSM 120</name>
    <dbReference type="NCBI Taxonomy" id="1150626"/>
    <lineage>
        <taxon>Bacteria</taxon>
        <taxon>Pseudomonadati</taxon>
        <taxon>Pseudomonadota</taxon>
        <taxon>Alphaproteobacteria</taxon>
        <taxon>Rhodospirillales</taxon>
        <taxon>Rhodospirillaceae</taxon>
        <taxon>Magnetospirillum</taxon>
    </lineage>
</organism>
<dbReference type="STRING" id="1150626.PHAMO_280103"/>
<dbReference type="GO" id="GO:0002949">
    <property type="term" value="P:tRNA threonylcarbamoyladenosine modification"/>
    <property type="evidence" value="ECO:0007669"/>
    <property type="project" value="InterPro"/>
</dbReference>
<accession>H8FT81</accession>
<dbReference type="InterPro" id="IPR000905">
    <property type="entry name" value="Gcp-like_dom"/>
</dbReference>
<dbReference type="GO" id="GO:0006508">
    <property type="term" value="P:proteolysis"/>
    <property type="evidence" value="ECO:0007669"/>
    <property type="project" value="UniProtKB-KW"/>
</dbReference>